<protein>
    <submittedName>
        <fullName evidence="2">Uncharacterized protein</fullName>
    </submittedName>
</protein>
<dbReference type="EMBL" id="NKCK01000239">
    <property type="protein sequence ID" value="RSL89850.1"/>
    <property type="molecule type" value="Genomic_DNA"/>
</dbReference>
<gene>
    <name evidence="2" type="ORF">CEP52_014772</name>
</gene>
<dbReference type="Proteomes" id="UP000287144">
    <property type="component" value="Unassembled WGS sequence"/>
</dbReference>
<name>A0A428SJ74_9HYPO</name>
<evidence type="ECO:0000256" key="1">
    <source>
        <dbReference type="SAM" id="MobiDB-lite"/>
    </source>
</evidence>
<comment type="caution">
    <text evidence="2">The sequence shown here is derived from an EMBL/GenBank/DDBJ whole genome shotgun (WGS) entry which is preliminary data.</text>
</comment>
<dbReference type="Pfam" id="PF12520">
    <property type="entry name" value="DUF3723"/>
    <property type="match status" value="2"/>
</dbReference>
<feature type="region of interest" description="Disordered" evidence="1">
    <location>
        <begin position="394"/>
        <end position="486"/>
    </location>
</feature>
<evidence type="ECO:0000313" key="2">
    <source>
        <dbReference type="EMBL" id="RSL89850.1"/>
    </source>
</evidence>
<feature type="compositionally biased region" description="Polar residues" evidence="1">
    <location>
        <begin position="693"/>
        <end position="704"/>
    </location>
</feature>
<evidence type="ECO:0000313" key="3">
    <source>
        <dbReference type="Proteomes" id="UP000287144"/>
    </source>
</evidence>
<feature type="region of interest" description="Disordered" evidence="1">
    <location>
        <begin position="510"/>
        <end position="834"/>
    </location>
</feature>
<sequence length="834" mass="93483">MTQNKPLSWWVVRLYCVQGNWLRFPLQLSSTSATRQRIQDEVEHTSHETRYSDAEIYRLIRKYMRSKDNRRELECRERLTPYKFPGVIGGLQLSNVHKHLALHIDEQISHYLRHILKVWDDITGDDSRVTIFVDLETVKCLQFRAPSTSDVDRLAIKRMFSDGTLFRELRDLDLRDVVRDRVLSVQGIIPSLQTFHENMKYISMGAKFLRKHFITPLQDKQLGTPTLFQRLARDWSDPGAYYVEVADEKLEAVPTGRATAYRAYKHLFISALRNFARVTTNPPRQDVRGETMPSFPEKSRIRYLSRLAGSLGFDNANIQEALDNQDGHPSIPDYVPEAGTPADWRGGIPFTKTYLSLQSLAFPPQLDTHVAPGKSPSPLFVMQDIINAFFERTETLGPGPRPHFPDEGSQHPDGEDLYSATDNEGDVTMRGPLNDRVGSKEEDDAATRRSRSNVLGPRSSRIFKGRRRSRHGRASRPPNPDGQTMFRQLRRSPQLLSEDMEAWLRAPTLTGGDNRSIASHQPAVPSSIPSSTEYSPTLREPRAARQPPHAARSGEPSAYRSVSGTLPDDFTTVEDPGTWREPQAAREPRETVRSIGQAPADASVKGGLPGEYETVGSLDPITLRQPQAAKQPEGMTHPLGRVSANSSVGSESLSVREAVELGQTRMDQAERPVQSKALPKSPATLREPRTARQAPSLSGSTIEQGSAIREHPAMAELAQPDTLREPQAGQEDVTAMEGVATLNFGTTPASALRPIPPIRRMKPQRRSERRPQRRVPVRARISLMSQGSRSQYSQDSRLSQASLPSQYSQDSDYYSRSTGVGPPPPKRPRLDDDN</sequence>
<feature type="compositionally biased region" description="Basic and acidic residues" evidence="1">
    <location>
        <begin position="403"/>
        <end position="414"/>
    </location>
</feature>
<feature type="compositionally biased region" description="Basic residues" evidence="1">
    <location>
        <begin position="461"/>
        <end position="474"/>
    </location>
</feature>
<feature type="compositionally biased region" description="Low complexity" evidence="1">
    <location>
        <begin position="805"/>
        <end position="815"/>
    </location>
</feature>
<feature type="compositionally biased region" description="Polar residues" evidence="1">
    <location>
        <begin position="643"/>
        <end position="653"/>
    </location>
</feature>
<organism evidence="2 3">
    <name type="scientific">Fusarium oligoseptatum</name>
    <dbReference type="NCBI Taxonomy" id="2604345"/>
    <lineage>
        <taxon>Eukaryota</taxon>
        <taxon>Fungi</taxon>
        <taxon>Dikarya</taxon>
        <taxon>Ascomycota</taxon>
        <taxon>Pezizomycotina</taxon>
        <taxon>Sordariomycetes</taxon>
        <taxon>Hypocreomycetidae</taxon>
        <taxon>Hypocreales</taxon>
        <taxon>Nectriaceae</taxon>
        <taxon>Fusarium</taxon>
        <taxon>Fusarium solani species complex</taxon>
    </lineage>
</organism>
<dbReference type="AlphaFoldDB" id="A0A428SJ74"/>
<dbReference type="InterPro" id="IPR022198">
    <property type="entry name" value="DUF3723"/>
</dbReference>
<accession>A0A428SJ74</accession>
<proteinExistence type="predicted"/>
<reference evidence="2 3" key="1">
    <citation type="submission" date="2017-06" db="EMBL/GenBank/DDBJ databases">
        <title>Comparative genomic analysis of Ambrosia Fusariam Clade fungi.</title>
        <authorList>
            <person name="Stajich J.E."/>
            <person name="Carrillo J."/>
            <person name="Kijimoto T."/>
            <person name="Eskalen A."/>
            <person name="O'Donnell K."/>
            <person name="Kasson M."/>
        </authorList>
    </citation>
    <scope>NUCLEOTIDE SEQUENCE [LARGE SCALE GENOMIC DNA]</scope>
    <source>
        <strain evidence="2 3">NRRL62579</strain>
    </source>
</reference>
<dbReference type="STRING" id="1325735.A0A428SJ74"/>
<feature type="compositionally biased region" description="Basic and acidic residues" evidence="1">
    <location>
        <begin position="583"/>
        <end position="592"/>
    </location>
</feature>
<feature type="compositionally biased region" description="Polar residues" evidence="1">
    <location>
        <begin position="783"/>
        <end position="804"/>
    </location>
</feature>
<keyword evidence="3" id="KW-1185">Reference proteome</keyword>